<protein>
    <submittedName>
        <fullName evidence="1">Uncharacterized protein</fullName>
    </submittedName>
</protein>
<reference evidence="1 2" key="1">
    <citation type="submission" date="2018-06" db="EMBL/GenBank/DDBJ databases">
        <authorList>
            <consortium name="Pathogen Informatics"/>
            <person name="Doyle S."/>
        </authorList>
    </citation>
    <scope>NUCLEOTIDE SEQUENCE [LARGE SCALE GENOMIC DNA]</scope>
    <source>
        <strain evidence="1 2">NCTC9381</strain>
    </source>
</reference>
<dbReference type="Proteomes" id="UP000254640">
    <property type="component" value="Unassembled WGS sequence"/>
</dbReference>
<name>A0A379AE97_ENTAG</name>
<organism evidence="1 2">
    <name type="scientific">Enterobacter agglomerans</name>
    <name type="common">Erwinia herbicola</name>
    <name type="synonym">Pantoea agglomerans</name>
    <dbReference type="NCBI Taxonomy" id="549"/>
    <lineage>
        <taxon>Bacteria</taxon>
        <taxon>Pseudomonadati</taxon>
        <taxon>Pseudomonadota</taxon>
        <taxon>Gammaproteobacteria</taxon>
        <taxon>Enterobacterales</taxon>
        <taxon>Erwiniaceae</taxon>
        <taxon>Pantoea</taxon>
        <taxon>Pantoea agglomerans group</taxon>
    </lineage>
</organism>
<accession>A0A379AE97</accession>
<dbReference type="AlphaFoldDB" id="A0A379AE97"/>
<gene>
    <name evidence="1" type="ORF">NCTC9381_02068</name>
</gene>
<evidence type="ECO:0000313" key="1">
    <source>
        <dbReference type="EMBL" id="SUB16166.1"/>
    </source>
</evidence>
<keyword evidence="2" id="KW-1185">Reference proteome</keyword>
<proteinExistence type="predicted"/>
<dbReference type="EMBL" id="UGSO01000001">
    <property type="protein sequence ID" value="SUB16166.1"/>
    <property type="molecule type" value="Genomic_DNA"/>
</dbReference>
<sequence>MYDGYLAGLAERNQLQGLHFSDGTPQPGIGARYLLIAQAGEAVGYLNWIPFPSRCADAAHHRAIYRAGGTGDIPALPLYGAATLELLGEPSRNPCSGSARREAQAQHLAFHDVLTGLPNPAHWSKTA</sequence>
<evidence type="ECO:0000313" key="2">
    <source>
        <dbReference type="Proteomes" id="UP000254640"/>
    </source>
</evidence>